<dbReference type="PANTHER" id="PTHR43397">
    <property type="entry name" value="ERGOTHIONEINE BIOSYNTHESIS PROTEIN 1"/>
    <property type="match status" value="1"/>
</dbReference>
<dbReference type="Pfam" id="PF10017">
    <property type="entry name" value="Methyltransf_33"/>
    <property type="match status" value="1"/>
</dbReference>
<evidence type="ECO:0000313" key="7">
    <source>
        <dbReference type="Proteomes" id="UP001212411"/>
    </source>
</evidence>
<dbReference type="KEGG" id="som:SOMG_00523"/>
<evidence type="ECO:0000256" key="2">
    <source>
        <dbReference type="ARBA" id="ARBA00022679"/>
    </source>
</evidence>
<evidence type="ECO:0000313" key="6">
    <source>
        <dbReference type="EMBL" id="WBW72835.1"/>
    </source>
</evidence>
<dbReference type="InterPro" id="IPR016187">
    <property type="entry name" value="CTDL_fold"/>
</dbReference>
<organism evidence="6 7">
    <name type="scientific">Schizosaccharomyces osmophilus</name>
    <dbReference type="NCBI Taxonomy" id="2545709"/>
    <lineage>
        <taxon>Eukaryota</taxon>
        <taxon>Fungi</taxon>
        <taxon>Dikarya</taxon>
        <taxon>Ascomycota</taxon>
        <taxon>Taphrinomycotina</taxon>
        <taxon>Schizosaccharomycetes</taxon>
        <taxon>Schizosaccharomycetales</taxon>
        <taxon>Schizosaccharomycetaceae</taxon>
        <taxon>Schizosaccharomyces</taxon>
    </lineage>
</organism>
<reference evidence="6 7" key="1">
    <citation type="journal article" date="2023" name="G3 (Bethesda)">
        <title>A high-quality reference genome for the fission yeast Schizosaccharomyces osmophilus.</title>
        <authorList>
            <person name="Jia G.S."/>
            <person name="Zhang W.C."/>
            <person name="Liang Y."/>
            <person name="Liu X.H."/>
            <person name="Rhind N."/>
            <person name="Pidoux A."/>
            <person name="Brysch-Herzberg M."/>
            <person name="Du L.L."/>
        </authorList>
    </citation>
    <scope>NUCLEOTIDE SEQUENCE [LARGE SCALE GENOMIC DNA]</scope>
    <source>
        <strain evidence="6 7">CBS 15793</strain>
    </source>
</reference>
<feature type="region of interest" description="Disordered" evidence="3">
    <location>
        <begin position="534"/>
        <end position="554"/>
    </location>
</feature>
<dbReference type="Gene3D" id="3.40.50.150">
    <property type="entry name" value="Vaccinia Virus protein VP39"/>
    <property type="match status" value="1"/>
</dbReference>
<dbReference type="InterPro" id="IPR029063">
    <property type="entry name" value="SAM-dependent_MTases_sf"/>
</dbReference>
<dbReference type="GO" id="GO:0008168">
    <property type="term" value="F:methyltransferase activity"/>
    <property type="evidence" value="ECO:0007669"/>
    <property type="project" value="UniProtKB-KW"/>
</dbReference>
<accession>A0AAE9WBH1</accession>
<feature type="domain" description="Histidine-specific methyltransferase SAM-dependent" evidence="5">
    <location>
        <begin position="28"/>
        <end position="324"/>
    </location>
</feature>
<name>A0AAE9WBH1_9SCHI</name>
<evidence type="ECO:0000259" key="4">
    <source>
        <dbReference type="Pfam" id="PF03781"/>
    </source>
</evidence>
<proteinExistence type="predicted"/>
<keyword evidence="7" id="KW-1185">Reference proteome</keyword>
<dbReference type="RefSeq" id="XP_056037078.1">
    <property type="nucleotide sequence ID" value="XM_056179317.1"/>
</dbReference>
<evidence type="ECO:0000256" key="1">
    <source>
        <dbReference type="ARBA" id="ARBA00022603"/>
    </source>
</evidence>
<dbReference type="InterPro" id="IPR005532">
    <property type="entry name" value="SUMF_dom"/>
</dbReference>
<evidence type="ECO:0000256" key="3">
    <source>
        <dbReference type="SAM" id="MobiDB-lite"/>
    </source>
</evidence>
<dbReference type="InterPro" id="IPR051128">
    <property type="entry name" value="EgtD_Methyltrsf_superfamily"/>
</dbReference>
<dbReference type="AlphaFoldDB" id="A0AAE9WBH1"/>
<feature type="domain" description="Sulfatase-modifying factor enzyme-like" evidence="4">
    <location>
        <begin position="551"/>
        <end position="765"/>
    </location>
</feature>
<dbReference type="PANTHER" id="PTHR43397:SF1">
    <property type="entry name" value="ERGOTHIONEINE BIOSYNTHESIS PROTEIN 1"/>
    <property type="match status" value="1"/>
</dbReference>
<gene>
    <name evidence="6" type="primary">egt1</name>
    <name evidence="6" type="ORF">SOMG_00523</name>
</gene>
<dbReference type="InterPro" id="IPR042095">
    <property type="entry name" value="SUMF_sf"/>
</dbReference>
<dbReference type="NCBIfam" id="TIGR03439">
    <property type="entry name" value="methyl_EasF"/>
    <property type="match status" value="1"/>
</dbReference>
<dbReference type="SUPFAM" id="SSF56436">
    <property type="entry name" value="C-type lectin-like"/>
    <property type="match status" value="1"/>
</dbReference>
<keyword evidence="1" id="KW-0489">Methyltransferase</keyword>
<dbReference type="EMBL" id="CP115611">
    <property type="protein sequence ID" value="WBW72835.1"/>
    <property type="molecule type" value="Genomic_DNA"/>
</dbReference>
<dbReference type="Pfam" id="PF03781">
    <property type="entry name" value="FGE-sulfatase"/>
    <property type="match status" value="1"/>
</dbReference>
<evidence type="ECO:0000259" key="5">
    <source>
        <dbReference type="Pfam" id="PF10017"/>
    </source>
</evidence>
<sequence>MTSNNIINIGSLEVLFSPEIIEQCLNVCQLPTSLLYDEKGLQLFDKITETEEYYLFDCELSILQRNSDTIAQELLSPDLPNTVVELGCGAMHKTKHLLDAFERSGKDVNFYALDLNEDELRRGLSQLEQHASYKHVKIAGICGCFDMFLQNIEKFRGPANGQISILYLGSSIGNFNRDSATKFLKSFSDRLAIGDKLLLSFDHRNSAELVQRAYDDSSHVTETFEKNILTSANRVFGEDLFNESDWDYVSKYDEDIGVHRAYLRAKKDITIAKGPMKFDFKAGHLLLCEESWKSNDNECREIIRNGNFVVNNVYTNVIPSYSVYVGSKSSPNLPQVPNEAPISLEEWSQTRAIWLFVTNKLLNDSNIFNVWIPLRHPFVFYMGHIPVFNDIYLSRIFENPATAPKREYWDWFQRGIDPDVENPEHCHWHSQAPPNWPSPNELRSYEVASWQNHILKLFDGSHALSPSQKRIVWLCYEHVAMHIETTLYIYVQSFQHPKQNNVICGLPPCKTPKLEKDPSWIKFSNGQVLLGLPIQNDRNTSSNPEKPDEQEFFGWDNEKPSRIEQVSPFQIANRPISNGEYLDYLESKPASDKHYPKLWKLIDGKLYLKTMYGLLPLENYSSWPVMASFEELNAYAASKGCRLPTEEELNYFYDHVLQRKSEAYVSTRGLATGFQQLHPAKLKDDGTPQIFTGAWEWSSTVLDKHEGFEPEALYPDYTQDFFDGKHNVVLGGSFATVPRIANRRSFRNFYQRQYQYAWITARLAKSI</sequence>
<protein>
    <submittedName>
        <fullName evidence="6">Ergothioneine biosynthesis protein Egt1</fullName>
    </submittedName>
</protein>
<dbReference type="SUPFAM" id="SSF53335">
    <property type="entry name" value="S-adenosyl-L-methionine-dependent methyltransferases"/>
    <property type="match status" value="1"/>
</dbReference>
<dbReference type="Proteomes" id="UP001212411">
    <property type="component" value="Chromosome 1"/>
</dbReference>
<dbReference type="GeneID" id="80874006"/>
<dbReference type="Gene3D" id="3.90.1580.10">
    <property type="entry name" value="paralog of FGE (formylglycine-generating enzyme)"/>
    <property type="match status" value="1"/>
</dbReference>
<dbReference type="GO" id="GO:0032259">
    <property type="term" value="P:methylation"/>
    <property type="evidence" value="ECO:0007669"/>
    <property type="project" value="UniProtKB-KW"/>
</dbReference>
<dbReference type="InterPro" id="IPR019257">
    <property type="entry name" value="MeTrfase_dom"/>
</dbReference>
<keyword evidence="2" id="KW-0808">Transferase</keyword>
<dbReference type="InterPro" id="IPR017805">
    <property type="entry name" value="SAM_MeTrfase_EasF-type_put"/>
</dbReference>